<accession>A0ABW0JDU0</accession>
<dbReference type="Gene3D" id="1.10.443.10">
    <property type="entry name" value="Intergrase catalytic core"/>
    <property type="match status" value="1"/>
</dbReference>
<comment type="caution">
    <text evidence="3">The sequence shown here is derived from an EMBL/GenBank/DDBJ whole genome shotgun (WGS) entry which is preliminary data.</text>
</comment>
<name>A0ABW0JDU0_9BURK</name>
<dbReference type="InterPro" id="IPR011010">
    <property type="entry name" value="DNA_brk_join_enz"/>
</dbReference>
<dbReference type="InterPro" id="IPR002104">
    <property type="entry name" value="Integrase_catalytic"/>
</dbReference>
<reference evidence="4" key="1">
    <citation type="journal article" date="2019" name="Int. J. Syst. Evol. Microbiol.">
        <title>The Global Catalogue of Microorganisms (GCM) 10K type strain sequencing project: providing services to taxonomists for standard genome sequencing and annotation.</title>
        <authorList>
            <consortium name="The Broad Institute Genomics Platform"/>
            <consortium name="The Broad Institute Genome Sequencing Center for Infectious Disease"/>
            <person name="Wu L."/>
            <person name="Ma J."/>
        </authorList>
    </citation>
    <scope>NUCLEOTIDE SEQUENCE [LARGE SCALE GENOMIC DNA]</scope>
    <source>
        <strain evidence="4">CCUG 56042</strain>
    </source>
</reference>
<dbReference type="InterPro" id="IPR013762">
    <property type="entry name" value="Integrase-like_cat_sf"/>
</dbReference>
<keyword evidence="4" id="KW-1185">Reference proteome</keyword>
<protein>
    <submittedName>
        <fullName evidence="3">Tyrosine-type recombinase/integrase</fullName>
    </submittedName>
</protein>
<dbReference type="RefSeq" id="WP_377714044.1">
    <property type="nucleotide sequence ID" value="NZ_JBHSMP010000028.1"/>
</dbReference>
<evidence type="ECO:0000313" key="4">
    <source>
        <dbReference type="Proteomes" id="UP001596103"/>
    </source>
</evidence>
<sequence length="665" mass="74510">MRKSHEIIELPAFRYSARLCHNEDGNDSWQLCEGLNGPDMDLYYRELVVLMQTQVASQSEMDVPALSDQTLKNRISTLHSFLAFHGKTVDSAVGKELLSRFDASLKAYSESLTVSSHSKSDRRSHLRAWRKAADSLLHENRRIKPAEKTNSEVSPFHLALRAALATTGDAPKTIAKRAGASTTALARWLKGAVPNRRAFPSVRRLERELGLEAGTLESLIPAVKKALVNSASVGAGSQIDYRIRLARNIRDIYYIQEDALSADFLTEWNAFFAYKTDKRTTLARNPGGTWRLQSGEKQAKLPSAHAWRNGLCCPTAQKNLDKFRSFFGFLARPREDGGYGVSADAAQSLAWFASRDAVNAYLEFMRARSGGLVHGGHAAFAALTAGLLSANTGFVTQQPTLIERLPPGTLNTGWANACLETRQLAKEWLTDATDVSRRPEEPIQSLLDMSEPLAPLFRAVELLDREAASAAPGSPLEATLKRDALALSIVLANPLRLRNLVTMTWRPNNSGSLYRREDGQWRIRFGPQDFKNDRKAIKGAYDAPLPRSLGQRIEEYLDEFRPRLLRANPKADWLFPNDESGRWKSLNKQFFRLTRRLIPQTPGFGPHAIRHLVATDYLRKHPNDFLTVSQLLHDKLETVLSEYAHLRQDDAFAKYEIHLRGVMAS</sequence>
<feature type="domain" description="Tyr recombinase" evidence="2">
    <location>
        <begin position="458"/>
        <end position="656"/>
    </location>
</feature>
<keyword evidence="1" id="KW-0233">DNA recombination</keyword>
<evidence type="ECO:0000259" key="2">
    <source>
        <dbReference type="PROSITE" id="PS51898"/>
    </source>
</evidence>
<proteinExistence type="predicted"/>
<dbReference type="PROSITE" id="PS51898">
    <property type="entry name" value="TYR_RECOMBINASE"/>
    <property type="match status" value="1"/>
</dbReference>
<gene>
    <name evidence="3" type="ORF">ACFPTO_20050</name>
</gene>
<organism evidence="3 4">
    <name type="scientific">Paraburkholderia denitrificans</name>
    <dbReference type="NCBI Taxonomy" id="694025"/>
    <lineage>
        <taxon>Bacteria</taxon>
        <taxon>Pseudomonadati</taxon>
        <taxon>Pseudomonadota</taxon>
        <taxon>Betaproteobacteria</taxon>
        <taxon>Burkholderiales</taxon>
        <taxon>Burkholderiaceae</taxon>
        <taxon>Paraburkholderia</taxon>
    </lineage>
</organism>
<evidence type="ECO:0000256" key="1">
    <source>
        <dbReference type="ARBA" id="ARBA00023172"/>
    </source>
</evidence>
<dbReference type="EMBL" id="JBHSMP010000028">
    <property type="protein sequence ID" value="MFC5431075.1"/>
    <property type="molecule type" value="Genomic_DNA"/>
</dbReference>
<dbReference type="Proteomes" id="UP001596103">
    <property type="component" value="Unassembled WGS sequence"/>
</dbReference>
<evidence type="ECO:0000313" key="3">
    <source>
        <dbReference type="EMBL" id="MFC5431075.1"/>
    </source>
</evidence>
<dbReference type="Pfam" id="PF00589">
    <property type="entry name" value="Phage_integrase"/>
    <property type="match status" value="1"/>
</dbReference>
<dbReference type="SUPFAM" id="SSF56349">
    <property type="entry name" value="DNA breaking-rejoining enzymes"/>
    <property type="match status" value="1"/>
</dbReference>